<dbReference type="GO" id="GO:0000139">
    <property type="term" value="C:Golgi membrane"/>
    <property type="evidence" value="ECO:0007669"/>
    <property type="project" value="TreeGrafter"/>
</dbReference>
<dbReference type="PANTHER" id="PTHR31306">
    <property type="entry name" value="ALPHA-1,6-MANNOSYLTRANSFERASE MNN11-RELATED"/>
    <property type="match status" value="1"/>
</dbReference>
<evidence type="ECO:0000256" key="1">
    <source>
        <dbReference type="ARBA" id="ARBA00022676"/>
    </source>
</evidence>
<dbReference type="Proteomes" id="UP001212841">
    <property type="component" value="Unassembled WGS sequence"/>
</dbReference>
<dbReference type="GO" id="GO:0016757">
    <property type="term" value="F:glycosyltransferase activity"/>
    <property type="evidence" value="ECO:0007669"/>
    <property type="project" value="UniProtKB-KW"/>
</dbReference>
<organism evidence="3 4">
    <name type="scientific">Rhizophlyctis rosea</name>
    <dbReference type="NCBI Taxonomy" id="64517"/>
    <lineage>
        <taxon>Eukaryota</taxon>
        <taxon>Fungi</taxon>
        <taxon>Fungi incertae sedis</taxon>
        <taxon>Chytridiomycota</taxon>
        <taxon>Chytridiomycota incertae sedis</taxon>
        <taxon>Chytridiomycetes</taxon>
        <taxon>Rhizophlyctidales</taxon>
        <taxon>Rhizophlyctidaceae</taxon>
        <taxon>Rhizophlyctis</taxon>
    </lineage>
</organism>
<gene>
    <name evidence="3" type="ORF">HK097_005258</name>
</gene>
<dbReference type="InterPro" id="IPR008630">
    <property type="entry name" value="Glyco_trans_34"/>
</dbReference>
<dbReference type="EMBL" id="JADGJD010000247">
    <property type="protein sequence ID" value="KAJ3052992.1"/>
    <property type="molecule type" value="Genomic_DNA"/>
</dbReference>
<dbReference type="PANTHER" id="PTHR31306:SF5">
    <property type="entry name" value="ALPHA-1,6-MANNOSYLTRANSFERASE MNN10-RELATED"/>
    <property type="match status" value="1"/>
</dbReference>
<sequence>MSYAQKNGYHFQLIRHSIVNDRAGAWSKMLVAKDLLKSEKFDWVWIPIDDLEPNRISALVSFDCNGFNSGSLLLRADPWTLAYLDEAYEVGASTTPAHWNDQRGFAIAYNSKDEHRKHFGVLSQNKFNAYEIPCVGPDSTTWRHGDFVIHFAGFKGFKGDMTKEYVEKRIGVFEDGVDQLNWQWLDAKMVGAREIRRTGDKAFMA</sequence>
<keyword evidence="1" id="KW-0328">Glycosyltransferase</keyword>
<protein>
    <submittedName>
        <fullName evidence="3">Uncharacterized protein</fullName>
    </submittedName>
</protein>
<reference evidence="3" key="1">
    <citation type="submission" date="2020-05" db="EMBL/GenBank/DDBJ databases">
        <title>Phylogenomic resolution of chytrid fungi.</title>
        <authorList>
            <person name="Stajich J.E."/>
            <person name="Amses K."/>
            <person name="Simmons R."/>
            <person name="Seto K."/>
            <person name="Myers J."/>
            <person name="Bonds A."/>
            <person name="Quandt C.A."/>
            <person name="Barry K."/>
            <person name="Liu P."/>
            <person name="Grigoriev I."/>
            <person name="Longcore J.E."/>
            <person name="James T.Y."/>
        </authorList>
    </citation>
    <scope>NUCLEOTIDE SEQUENCE</scope>
    <source>
        <strain evidence="3">JEL0318</strain>
    </source>
</reference>
<comment type="caution">
    <text evidence="3">The sequence shown here is derived from an EMBL/GenBank/DDBJ whole genome shotgun (WGS) entry which is preliminary data.</text>
</comment>
<dbReference type="AlphaFoldDB" id="A0AAD5SLG8"/>
<name>A0AAD5SLG8_9FUNG</name>
<dbReference type="Pfam" id="PF05637">
    <property type="entry name" value="Glyco_transf_34"/>
    <property type="match status" value="1"/>
</dbReference>
<dbReference type="GO" id="GO:0006487">
    <property type="term" value="P:protein N-linked glycosylation"/>
    <property type="evidence" value="ECO:0007669"/>
    <property type="project" value="TreeGrafter"/>
</dbReference>
<proteinExistence type="predicted"/>
<evidence type="ECO:0000313" key="4">
    <source>
        <dbReference type="Proteomes" id="UP001212841"/>
    </source>
</evidence>
<evidence type="ECO:0000313" key="3">
    <source>
        <dbReference type="EMBL" id="KAJ3052992.1"/>
    </source>
</evidence>
<evidence type="ECO:0000256" key="2">
    <source>
        <dbReference type="ARBA" id="ARBA00022679"/>
    </source>
</evidence>
<accession>A0AAD5SLG8</accession>
<keyword evidence="2" id="KW-0808">Transferase</keyword>
<keyword evidence="4" id="KW-1185">Reference proteome</keyword>